<feature type="compositionally biased region" description="Basic residues" evidence="10">
    <location>
        <begin position="4051"/>
        <end position="4066"/>
    </location>
</feature>
<evidence type="ECO:0000256" key="2">
    <source>
        <dbReference type="ARBA" id="ARBA00022723"/>
    </source>
</evidence>
<evidence type="ECO:0000256" key="8">
    <source>
        <dbReference type="ARBA" id="ARBA00034101"/>
    </source>
</evidence>
<feature type="region of interest" description="Disordered" evidence="10">
    <location>
        <begin position="3674"/>
        <end position="3696"/>
    </location>
</feature>
<reference evidence="12" key="3">
    <citation type="submission" date="2025-09" db="UniProtKB">
        <authorList>
            <consortium name="Ensembl"/>
        </authorList>
    </citation>
    <scope>IDENTIFICATION</scope>
</reference>
<feature type="compositionally biased region" description="Low complexity" evidence="10">
    <location>
        <begin position="330"/>
        <end position="398"/>
    </location>
</feature>
<dbReference type="SUPFAM" id="SSF57903">
    <property type="entry name" value="FYVE/PHD zinc finger"/>
    <property type="match status" value="2"/>
</dbReference>
<keyword evidence="7" id="KW-0966">Cell projection</keyword>
<keyword evidence="13" id="KW-1185">Reference proteome</keyword>
<feature type="region of interest" description="Disordered" evidence="10">
    <location>
        <begin position="1619"/>
        <end position="1648"/>
    </location>
</feature>
<feature type="compositionally biased region" description="Gly residues" evidence="10">
    <location>
        <begin position="4173"/>
        <end position="4188"/>
    </location>
</feature>
<keyword evidence="5" id="KW-0862">Zinc</keyword>
<feature type="compositionally biased region" description="Low complexity" evidence="10">
    <location>
        <begin position="936"/>
        <end position="953"/>
    </location>
</feature>
<dbReference type="InterPro" id="IPR008899">
    <property type="entry name" value="Znf_piccolo"/>
</dbReference>
<feature type="coiled-coil region" evidence="9">
    <location>
        <begin position="2650"/>
        <end position="2764"/>
    </location>
</feature>
<feature type="region of interest" description="Disordered" evidence="10">
    <location>
        <begin position="3095"/>
        <end position="3147"/>
    </location>
</feature>
<feature type="compositionally biased region" description="Low complexity" evidence="10">
    <location>
        <begin position="1639"/>
        <end position="1648"/>
    </location>
</feature>
<feature type="compositionally biased region" description="Polar residues" evidence="10">
    <location>
        <begin position="1178"/>
        <end position="1196"/>
    </location>
</feature>
<evidence type="ECO:0000256" key="7">
    <source>
        <dbReference type="ARBA" id="ARBA00023273"/>
    </source>
</evidence>
<feature type="region of interest" description="Disordered" evidence="10">
    <location>
        <begin position="4295"/>
        <end position="4330"/>
    </location>
</feature>
<feature type="compositionally biased region" description="Polar residues" evidence="10">
    <location>
        <begin position="1619"/>
        <end position="1632"/>
    </location>
</feature>
<evidence type="ECO:0000256" key="1">
    <source>
        <dbReference type="ARBA" id="ARBA00022553"/>
    </source>
</evidence>
<dbReference type="GO" id="GO:0048788">
    <property type="term" value="C:cytoskeleton of presynaptic active zone"/>
    <property type="evidence" value="ECO:0007669"/>
    <property type="project" value="TreeGrafter"/>
</dbReference>
<feature type="compositionally biased region" description="Low complexity" evidence="10">
    <location>
        <begin position="2999"/>
        <end position="3020"/>
    </location>
</feature>
<feature type="compositionally biased region" description="Basic and acidic residues" evidence="10">
    <location>
        <begin position="874"/>
        <end position="903"/>
    </location>
</feature>
<feature type="compositionally biased region" description="Low complexity" evidence="10">
    <location>
        <begin position="3354"/>
        <end position="3373"/>
    </location>
</feature>
<feature type="compositionally biased region" description="Polar residues" evidence="10">
    <location>
        <begin position="586"/>
        <end position="599"/>
    </location>
</feature>
<reference evidence="12" key="2">
    <citation type="submission" date="2025-08" db="UniProtKB">
        <authorList>
            <consortium name="Ensembl"/>
        </authorList>
    </citation>
    <scope>IDENTIFICATION</scope>
</reference>
<feature type="compositionally biased region" description="Low complexity" evidence="10">
    <location>
        <begin position="4155"/>
        <end position="4172"/>
    </location>
</feature>
<feature type="coiled-coil region" evidence="9">
    <location>
        <begin position="3221"/>
        <end position="3265"/>
    </location>
</feature>
<feature type="compositionally biased region" description="Basic and acidic residues" evidence="10">
    <location>
        <begin position="1350"/>
        <end position="1365"/>
    </location>
</feature>
<feature type="region of interest" description="Disordered" evidence="10">
    <location>
        <begin position="2973"/>
        <end position="3033"/>
    </location>
</feature>
<sequence length="4359" mass="471467">MGNEASMEGGGQPGEPGAQPGMMGSMMPGGPAGGPGAGQHMKPVNGAAAGGGMGVGGPGMGMTRGPMGPMGSPKPGMQQGGIGGGGMGGMGGGMGGMGGGGMGGMGMGGGMGSMGGGMGGMGGGGIGAGMGTGGGIGSRAGEPYRLATHESPTSPRHMQSSQGLGSGHGMGHGPASHGPTGHGQTGPGMGVHGGQSPGQHASRRNLQVDFSGSGGSRTGRSPSVSPDRSVTPTSPYSVPQIAPMPSSKLCPVCTTTELSNPPAVPNYNTCTQCKATVCNQCGFNPNPHLTEVQEWLCLNCQMQRALGIDMTTPRSKSQQQIHSPSHQAKPIVQPQQPTHQPTQPAAAAQPKPLAQNQPTQRQQQQQQQPPSQPYGQNQPYSQAQPYSQPQQYPQSQPQSYPPPQAQSYPPPQAQSYPPPQAQSYPPPQAQTQPHTSPGLQRHPGPGGPQSQTGPSQQGMRSDPYAQRGPGAPAAVGGPSQPGVPRIPHPGAVPLPGLTKAPSQPDLGRGSPMHQSMARHHDQTRSAGSSPAHRPQSQAPPPAQDGLTKLFGFGASLLNQASTLINVDPLPTASTQPSPARGKVVFSNATPDNRQQQQGAPGSKPFGMGGPHAPSQMGGPHAPSQMGGPHTPSQMGGPHAQSKMGGPYPPSQMGGPQAPMGISMGGPHAPTQKQQQPHQQEMLQQQSPAHHQKGPQGHQQTHLQKTPQKQEPTTAPVVASEPLKPKVNCPLCKTELNIGSSDPPNYNSCTQCHSQVCNLCGFNPTPHLVEKKEWLCLNCQTQRLMSGGGLDEPPLPVPHPSPKHQPMGSPRHQTPTGQQSPLHKPATQQGPKQTQPETQKQQPITGTGGPFAPTAAKQSTDIKTTTPATVPTTEKQSKPTEEKPKTELENQTAKETKPSQKKGEQITPIKEIKKSRHYDDTKNNSTHDLSRSPQSLSDTGYSSDGISSSHSEITGLIQEEEMKLSERGISGRGSPPSPSEITKLESSMRPLLEKSLSEEKPDRRGRKHRDRDLDDRGKQRPRSLSIPPDDYDSDEELEDILEEEEDGGDWEAKRKEAKEDKKEKKKKEKEAEPTEMTDEEFMRRQIMEMSADEDNEEEEEMEEDEDEEDEGYGYQKPKKSHHKHIISDSGKEKRRLQHHSSSFEEETKSSTDVYKGSVEEGEEDVMASQGGLRRFKTIELNNTNSYSRDMELSNENDLSLDREPELEMESLTGSPEERSRGDYSSTLPPTSSSYGSGQSPTSISSMEEDSDSSPSRRQRLEEAKQQRKARHRSHGPLLPTIEDSSEEDELREEEELLREQEKMREVEQQRIRSTARKTKRDKEELRAQRRRERSKTPPSNLSPIEDASPTEELRQAAEMEELHRSSASEYSPQSLDSEAEGYESKLYKSGSEYNLPTFMSLYSPIEKSSTTTTTMAPSSTSKPLKSAEEVYEEMMRKAEMLQKQQKLQQQQQHGRHGQYYEEDINGQSYDDDYEYEQDQTGYDNEAAETETDIYEEIRQTSQNITKMQQATDEQVEIEIESSYPDKQLLDTGSAFAKLLEQSNALLTPGTSPTQISAPVSFAETGGRIPDVRVTQHFSAKDGHKDRIKSQAGKNGITPTVAATTIAAYGVYARDAVTISQTGSSHTITTSQSDIGRRHSGSPATSSATVSSVCSKIAEITQAYSQREVITRRVGDTRGVQVRDSSTSSTERIIEPRSPKYTTYYRSTSPPLSPSPPPQSPTRSPSRRATAEFSTQTFSSALRMDSAGSGPPSPVMAQGTQTSHRSVSPRLYRQQSSQDAPYSPPPSPARPMTVNTATSPLSSPTRFSRQSTFESYSPCNSPPDTPPYQQSPTRSFYRTQRVEKVNVGTSMVTTGGMYTRGSMSMDNISLCRISTVPGTSRVEQGHMIQGGSVVDLRTATKPAPIIMTDQGMDLTSLATESRKYHGGSEGSRHSTIVQPLIMNLNTQETTTPTTVSVTVAASMFMTQPKQPTVYGDPHQNRVDLGQGMGSAVCLSQNKPLSPPNDPSIPKIDAKLEDLSIQQRELQKQQEKLQKQQELLEQQLQQHHQMQHQQQQVSALARYGITGQIPPLMKKDLLVSQTSTASAVVSAVSPVINPELYGTGPVELKGKPSPPGMMPGGKSPHSMVVQMDGGTETARAVTQLVKVEEGQDAVDLTGGQIKPDNQPACCDVVYRLPFGGSCVGGSEKEGIRPPSAPPLSYESDQERQTGRYHEYPMDGRKAYTLPFPGRLQPSMSDTNLAEAGLQSYHSKLEPHLQPSGELAMDLTAMKQGYGGFMGMQYGSYTDLRHGGDIASQTLPIRRYNSLSNISSDYGYSARDIAGFQEANLAQYSATTAREISRMCAALNSMDRYGSNPDLMQFGSLGRGTGPAASRFAAGLGMRQNLLFGLDGKPISHSQALTNLINARQASLRALYPAAIRSSDGMIYSTIQTPIASTLPITTQPASVLRPLLRGVYRPYPSANMTPVPLSSLSRMPMSPRMPLSGQTPVRYPAPGLLQTTSTTATTAAAAATTSVPLRAQVSASMTTASSAPQDEPVYLGKGATVTSASAEVTSAQGTLVIPTELQQQPINLSQAHLSQQQQQNQAAAGQLPQQPPPAAHAYPPSGPAHTHGFTQPPLGPSAHTSSIPIAGGLPPFPPPGAVHKEGETEAERLHRQQEQLLQMERERVELEKFRQLRLQDELERERIELKLHREKEQMLVQRELQELQNIKEQVLQQQQHEREKQLVLQREQLAQQKSQLDQIQSLQHQLQQQLEEQKRQKTAAAAQGVQLDMNGQPLHPYADSKLGSRSLPNSSSEMCLRSQEEVMETRTNMRKHSSMTRLSRDSLDGDGVVFYGSPRRIVDSCVQTDDEDGEERYMMRHRTRRRGRSVDCSVQTDDDEDKAETEHPVRRRRSRFSRHSESSAAGSSSATTTTGAPDAKTDTPKMVSSSIAIQTIREMSCQTEVEHLGRVSPAIHVTVPDPNKVEIVHYISGPERTQKGQSLACQTDPEAQSQGVVAPQLSVPTTVSPYSSSTSTGTQQSSSADLLTQQRQQQHIAANAAKFERRRPDPLDINYQPHNHLHNESISSIIRQQQTPKSPQVLYSPVSPVSPHRLLETSLSSERLNKAHVTPQQKSYTAESPQRHPSVPRPIKSTQRSMSDPKPLSPTTDEHTKARLTLYQQQALQSQLAALQQSSLLRKVKRTLPSPPPEEIATSAHLPMMTPALQQVYLPSVPSLKPSSRSGLAAKASLLKDLTHELKAVEQESTKLRKQQAELEEEEKEIDAKLRYLELGIHQRKETLVKERERRDIAYLRCMGDTRDYMSDSELNNLRLAAAAASHETNGLLTTRPSTAPLSQFTSDLNTAAQYPPTSSFLSCQYPQSQPAAPSQSSVPYQSSTFNQPPYPTVSQSQALPQPTPLQSHAPPPGPSYQSQTSYPSHTYPQTQPPYPQTDMGIPAAPQPQPGHTGFGPAPPGQPPYPTHSSPYPSAVSSYPSQTTPYPGQPQADILTVHPGRPRQTSLADLEHKMPTNYETISNPTVVVTTTAQDATYSSAAPSYGQYTGTTTMASSYGPYGSAPVSSSYGGYSTMPPSTYGQYTSTSASSYGQYTTTTANTYGYTTTTASSYGQYTSTVSNAYGHAVDSPSTYSTADGMYGAPGLEQNIPRNYMMIDDVSELTAKDGLGTTTGDMMHHGRYPGDIHGHSGTTGSTTRGGTGSSPYGRAPEEEAAMQEELYDHHGRGKSSYRHGPLGGSSSSVSASMGGGSPYFYDYDYKHGSIRSGVQKPSSSTRSLLAPAVMSSKRSKHRKLGSMEQKISKFSPIEEARDVEADLASYSSSTGGAYPSANIRGRQLIEDYGFKRTTYEGGSGSAHASRYYGMMVEEDDRIYYTSTGRSRSTGYGMDKISARDYPGYRSRSYERDDRSYQSGYRGRRPTRQYSEEESPLSPLGRFMGSGRSSSLGPDPYDSRSSRYHYYYGQYGSSHSLPDVQDHIRDLPRTHVYKSDDTYIIDDYHCAVSDSEAYHLGQEETDWFEKPRSSSRHYGSHSSGRSRHSVKHTYHDYDEPPEEDLWPQDEYSHGGRHSSSRDHRHHGSSSRHSTSSRHADETRSSRSSKGHPKDPTMRHDPSGRSSSTGRRGESRSGGYHSSDYPRDPSGHHHGQRSSRQGDPHRSSRSKSQGPMDMQGQPPGSSRSGSSSARAQGPGGGLVGSGRQGGPGSQTDGPPGQRTQLQQQAQTSAARPGQPGATTTTGPQQQPPAAGQGMGMGMGQGQAKPGQMGPAGGPMGQARQTGPAGTTPSTMTKIDTPPATAIGAKAAPVMASKAAQPPLTGIGSKAAPRPGGIGSAAAGQPGMEGEGMFSKILPGGAAEQAGKLGEAISGFGKKFTSFF</sequence>
<dbReference type="Ensembl" id="ENSAOCT00000001678.2">
    <property type="protein sequence ID" value="ENSAOCP00000024875.2"/>
    <property type="gene ID" value="ENSAOCG00000012081.2"/>
</dbReference>
<feature type="compositionally biased region" description="Pro residues" evidence="10">
    <location>
        <begin position="3446"/>
        <end position="3455"/>
    </location>
</feature>
<organism evidence="12 13">
    <name type="scientific">Amphiprion ocellaris</name>
    <name type="common">Clown anemonefish</name>
    <dbReference type="NCBI Taxonomy" id="80972"/>
    <lineage>
        <taxon>Eukaryota</taxon>
        <taxon>Metazoa</taxon>
        <taxon>Chordata</taxon>
        <taxon>Craniata</taxon>
        <taxon>Vertebrata</taxon>
        <taxon>Euteleostomi</taxon>
        <taxon>Actinopterygii</taxon>
        <taxon>Neopterygii</taxon>
        <taxon>Teleostei</taxon>
        <taxon>Neoteleostei</taxon>
        <taxon>Acanthomorphata</taxon>
        <taxon>Ovalentaria</taxon>
        <taxon>Pomacentridae</taxon>
        <taxon>Amphiprion</taxon>
    </lineage>
</organism>
<evidence type="ECO:0000256" key="4">
    <source>
        <dbReference type="ARBA" id="ARBA00022771"/>
    </source>
</evidence>
<feature type="compositionally biased region" description="Basic and acidic residues" evidence="10">
    <location>
        <begin position="2639"/>
        <end position="2648"/>
    </location>
</feature>
<feature type="compositionally biased region" description="Low complexity" evidence="10">
    <location>
        <begin position="448"/>
        <end position="458"/>
    </location>
</feature>
<feature type="compositionally biased region" description="Basic and acidic residues" evidence="10">
    <location>
        <begin position="1296"/>
        <end position="1309"/>
    </location>
</feature>
<feature type="coiled-coil region" evidence="9">
    <location>
        <begin position="2009"/>
        <end position="2050"/>
    </location>
</feature>
<feature type="region of interest" description="Disordered" evidence="10">
    <location>
        <begin position="2181"/>
        <end position="2205"/>
    </location>
</feature>
<feature type="compositionally biased region" description="Pro residues" evidence="10">
    <location>
        <begin position="399"/>
        <end position="428"/>
    </location>
</feature>
<feature type="compositionally biased region" description="Low complexity" evidence="10">
    <location>
        <begin position="1222"/>
        <end position="1244"/>
    </location>
</feature>
<dbReference type="FunFam" id="3.30.40.10:FF:000326">
    <property type="entry name" value="Bassoon presynaptic cytomatrix protein"/>
    <property type="match status" value="1"/>
</dbReference>
<reference evidence="12 13" key="1">
    <citation type="submission" date="2022-01" db="EMBL/GenBank/DDBJ databases">
        <title>A chromosome-scale genome assembly of the false clownfish, Amphiprion ocellaris.</title>
        <authorList>
            <person name="Ryu T."/>
        </authorList>
    </citation>
    <scope>NUCLEOTIDE SEQUENCE [LARGE SCALE GENOMIC DNA]</scope>
</reference>
<feature type="region of interest" description="Disordered" evidence="10">
    <location>
        <begin position="3067"/>
        <end position="3086"/>
    </location>
</feature>
<feature type="compositionally biased region" description="Basic residues" evidence="10">
    <location>
        <begin position="4010"/>
        <end position="4029"/>
    </location>
</feature>
<keyword evidence="1" id="KW-0597">Phosphoprotein</keyword>
<feature type="compositionally biased region" description="Polar residues" evidence="10">
    <location>
        <begin position="312"/>
        <end position="326"/>
    </location>
</feature>
<feature type="compositionally biased region" description="Low complexity" evidence="10">
    <location>
        <begin position="1407"/>
        <end position="1420"/>
    </location>
</feature>
<feature type="compositionally biased region" description="Polar residues" evidence="10">
    <location>
        <begin position="3374"/>
        <end position="3396"/>
    </location>
</feature>
<dbReference type="PANTHER" id="PTHR14113:SF1">
    <property type="entry name" value="PROTEIN BASSOON"/>
    <property type="match status" value="1"/>
</dbReference>
<feature type="compositionally biased region" description="Low complexity" evidence="10">
    <location>
        <begin position="863"/>
        <end position="873"/>
    </location>
</feature>
<feature type="region of interest" description="Disordered" evidence="10">
    <location>
        <begin position="2571"/>
        <end position="2648"/>
    </location>
</feature>
<feature type="compositionally biased region" description="Polar residues" evidence="10">
    <location>
        <begin position="696"/>
        <end position="712"/>
    </location>
</feature>
<dbReference type="Pfam" id="PF05715">
    <property type="entry name" value="zf-piccolo"/>
    <property type="match status" value="2"/>
</dbReference>
<evidence type="ECO:0000256" key="5">
    <source>
        <dbReference type="ARBA" id="ARBA00022833"/>
    </source>
</evidence>
<dbReference type="CDD" id="cd15772">
    <property type="entry name" value="FYVE2_BSN_PCLO"/>
    <property type="match status" value="1"/>
</dbReference>
<evidence type="ECO:0000256" key="9">
    <source>
        <dbReference type="SAM" id="Coils"/>
    </source>
</evidence>
<dbReference type="PANTHER" id="PTHR14113">
    <property type="entry name" value="PICCOLO/BASSOON"/>
    <property type="match status" value="1"/>
</dbReference>
<dbReference type="Proteomes" id="UP001501940">
    <property type="component" value="Chromosome 8"/>
</dbReference>
<feature type="region of interest" description="Disordered" evidence="10">
    <location>
        <begin position="1406"/>
        <end position="1469"/>
    </location>
</feature>
<evidence type="ECO:0000256" key="10">
    <source>
        <dbReference type="SAM" id="MobiDB-lite"/>
    </source>
</evidence>
<dbReference type="InterPro" id="IPR013083">
    <property type="entry name" value="Znf_RING/FYVE/PHD"/>
</dbReference>
<evidence type="ECO:0000256" key="3">
    <source>
        <dbReference type="ARBA" id="ARBA00022737"/>
    </source>
</evidence>
<evidence type="ECO:0000313" key="13">
    <source>
        <dbReference type="Proteomes" id="UP001501940"/>
    </source>
</evidence>
<feature type="region of interest" description="Disordered" evidence="10">
    <location>
        <begin position="786"/>
        <end position="1382"/>
    </location>
</feature>
<accession>A0A3Q1CDE0</accession>
<dbReference type="Gene3D" id="3.30.40.10">
    <property type="entry name" value="Zinc/RING finger domain, C3HC4 (zinc finger)"/>
    <property type="match status" value="2"/>
</dbReference>
<feature type="compositionally biased region" description="Pro residues" evidence="10">
    <location>
        <begin position="1709"/>
        <end position="1718"/>
    </location>
</feature>
<feature type="compositionally biased region" description="Polar residues" evidence="10">
    <location>
        <begin position="3107"/>
        <end position="3117"/>
    </location>
</feature>
<keyword evidence="2" id="KW-0479">Metal-binding</keyword>
<feature type="region of interest" description="Disordered" evidence="10">
    <location>
        <begin position="3864"/>
        <end position="3938"/>
    </location>
</feature>
<feature type="compositionally biased region" description="Basic and acidic residues" evidence="10">
    <location>
        <begin position="4088"/>
        <end position="4099"/>
    </location>
</feature>
<keyword evidence="9" id="KW-0175">Coiled coil</keyword>
<feature type="region of interest" description="Disordered" evidence="10">
    <location>
        <begin position="311"/>
        <end position="549"/>
    </location>
</feature>
<feature type="domain" description="Zinc finger piccolo-type" evidence="11">
    <location>
        <begin position="249"/>
        <end position="306"/>
    </location>
</feature>
<keyword evidence="4" id="KW-0863">Zinc-finger</keyword>
<dbReference type="GO" id="GO:0030424">
    <property type="term" value="C:axon"/>
    <property type="evidence" value="ECO:0007669"/>
    <property type="project" value="TreeGrafter"/>
</dbReference>
<feature type="compositionally biased region" description="Polar residues" evidence="10">
    <location>
        <begin position="810"/>
        <end position="820"/>
    </location>
</feature>
<dbReference type="GeneTree" id="ENSGT00620000087961"/>
<comment type="subcellular location">
    <subcellularLocation>
        <location evidence="8">Presynaptic active zone</location>
    </subcellularLocation>
</comment>
<feature type="compositionally biased region" description="Low complexity" evidence="10">
    <location>
        <begin position="465"/>
        <end position="483"/>
    </location>
</feature>
<feature type="region of interest" description="Disordered" evidence="10">
    <location>
        <begin position="4004"/>
        <end position="4277"/>
    </location>
</feature>
<feature type="region of interest" description="Disordered" evidence="10">
    <location>
        <begin position="3713"/>
        <end position="3732"/>
    </location>
</feature>
<feature type="compositionally biased region" description="Low complexity" evidence="10">
    <location>
        <begin position="1697"/>
        <end position="1708"/>
    </location>
</feature>
<feature type="compositionally biased region" description="Polar residues" evidence="10">
    <location>
        <begin position="1791"/>
        <end position="1817"/>
    </location>
</feature>
<protein>
    <recommendedName>
        <fullName evidence="11">Zinc finger piccolo-type domain-containing protein</fullName>
    </recommendedName>
</protein>
<keyword evidence="6" id="KW-0770">Synapse</keyword>
<feature type="compositionally biased region" description="Low complexity" evidence="10">
    <location>
        <begin position="15"/>
        <end position="29"/>
    </location>
</feature>
<feature type="compositionally biased region" description="Low complexity" evidence="10">
    <location>
        <begin position="3456"/>
        <end position="3470"/>
    </location>
</feature>
<feature type="compositionally biased region" description="Acidic residues" evidence="10">
    <location>
        <begin position="1282"/>
        <end position="1295"/>
    </location>
</feature>
<feature type="compositionally biased region" description="Basic and acidic residues" evidence="10">
    <location>
        <begin position="1049"/>
        <end position="1071"/>
    </location>
</feature>
<feature type="region of interest" description="Disordered" evidence="10">
    <location>
        <begin position="1677"/>
        <end position="1836"/>
    </location>
</feature>
<feature type="compositionally biased region" description="Basic and acidic residues" evidence="10">
    <location>
        <begin position="990"/>
        <end position="1001"/>
    </location>
</feature>
<feature type="compositionally biased region" description="Low complexity" evidence="10">
    <location>
        <begin position="826"/>
        <end position="842"/>
    </location>
</feature>
<dbReference type="GO" id="GO:0098882">
    <property type="term" value="F:structural constituent of presynaptic active zone"/>
    <property type="evidence" value="ECO:0007669"/>
    <property type="project" value="TreeGrafter"/>
</dbReference>
<gene>
    <name evidence="12" type="primary">BSN</name>
</gene>
<dbReference type="GO" id="GO:0035418">
    <property type="term" value="P:protein localization to synapse"/>
    <property type="evidence" value="ECO:0007669"/>
    <property type="project" value="TreeGrafter"/>
</dbReference>
<proteinExistence type="predicted"/>
<feature type="compositionally biased region" description="Low complexity" evidence="10">
    <location>
        <begin position="2571"/>
        <end position="2589"/>
    </location>
</feature>
<feature type="compositionally biased region" description="Acidic residues" evidence="10">
    <location>
        <begin position="1459"/>
        <end position="1469"/>
    </location>
</feature>
<feature type="compositionally biased region" description="Polar residues" evidence="10">
    <location>
        <begin position="4263"/>
        <end position="4273"/>
    </location>
</feature>
<feature type="compositionally biased region" description="Gly residues" evidence="10">
    <location>
        <begin position="180"/>
        <end position="196"/>
    </location>
</feature>
<feature type="compositionally biased region" description="Acidic residues" evidence="10">
    <location>
        <begin position="1028"/>
        <end position="1048"/>
    </location>
</feature>
<feature type="compositionally biased region" description="Polar residues" evidence="10">
    <location>
        <begin position="922"/>
        <end position="935"/>
    </location>
</feature>
<name>A0A3Q1CDE0_AMPOC</name>
<dbReference type="GO" id="GO:0098978">
    <property type="term" value="C:glutamatergic synapse"/>
    <property type="evidence" value="ECO:0007669"/>
    <property type="project" value="TreeGrafter"/>
</dbReference>
<evidence type="ECO:0000313" key="12">
    <source>
        <dbReference type="Ensembl" id="ENSAOCP00000024875.2"/>
    </source>
</evidence>
<feature type="region of interest" description="Disordered" evidence="10">
    <location>
        <begin position="2845"/>
        <end position="2924"/>
    </location>
</feature>
<feature type="region of interest" description="Disordered" evidence="10">
    <location>
        <begin position="567"/>
        <end position="720"/>
    </location>
</feature>
<dbReference type="InterPro" id="IPR052098">
    <property type="entry name" value="Presynaptic_Scaffold_Bsn/Pclo"/>
</dbReference>
<feature type="region of interest" description="Disordered" evidence="10">
    <location>
        <begin position="1"/>
        <end position="56"/>
    </location>
</feature>
<dbReference type="InterPro" id="IPR011011">
    <property type="entry name" value="Znf_FYVE_PHD"/>
</dbReference>
<feature type="compositionally biased region" description="Acidic residues" evidence="10">
    <location>
        <begin position="1089"/>
        <end position="1110"/>
    </location>
</feature>
<feature type="compositionally biased region" description="Low complexity" evidence="10">
    <location>
        <begin position="671"/>
        <end position="685"/>
    </location>
</feature>
<feature type="region of interest" description="Disordered" evidence="10">
    <location>
        <begin position="3754"/>
        <end position="3786"/>
    </location>
</feature>
<feature type="compositionally biased region" description="Polar residues" evidence="10">
    <location>
        <begin position="228"/>
        <end position="237"/>
    </location>
</feature>
<feature type="region of interest" description="Disordered" evidence="10">
    <location>
        <begin position="133"/>
        <end position="241"/>
    </location>
</feature>
<evidence type="ECO:0000256" key="6">
    <source>
        <dbReference type="ARBA" id="ARBA00023018"/>
    </source>
</evidence>
<feature type="compositionally biased region" description="Low complexity" evidence="10">
    <location>
        <begin position="1440"/>
        <end position="1451"/>
    </location>
</feature>
<dbReference type="GO" id="GO:0008270">
    <property type="term" value="F:zinc ion binding"/>
    <property type="evidence" value="ECO:0007669"/>
    <property type="project" value="UniProtKB-KW"/>
</dbReference>
<feature type="compositionally biased region" description="Polar residues" evidence="10">
    <location>
        <begin position="2976"/>
        <end position="2992"/>
    </location>
</feature>
<feature type="compositionally biased region" description="Low complexity" evidence="10">
    <location>
        <begin position="2899"/>
        <end position="2913"/>
    </location>
</feature>
<evidence type="ECO:0000259" key="11">
    <source>
        <dbReference type="Pfam" id="PF05715"/>
    </source>
</evidence>
<feature type="compositionally biased region" description="Low complexity" evidence="10">
    <location>
        <begin position="4197"/>
        <end position="4231"/>
    </location>
</feature>
<feature type="region of interest" description="Disordered" evidence="10">
    <location>
        <begin position="3351"/>
        <end position="3488"/>
    </location>
</feature>
<feature type="compositionally biased region" description="Polar residues" evidence="10">
    <location>
        <begin position="3021"/>
        <end position="3033"/>
    </location>
</feature>
<feature type="domain" description="Zinc finger piccolo-type" evidence="11">
    <location>
        <begin position="727"/>
        <end position="784"/>
    </location>
</feature>
<dbReference type="GO" id="GO:1904071">
    <property type="term" value="P:presynaptic active zone assembly"/>
    <property type="evidence" value="ECO:0007669"/>
    <property type="project" value="TreeGrafter"/>
</dbReference>
<keyword evidence="3" id="KW-0677">Repeat</keyword>
<feature type="compositionally biased region" description="Basic and acidic residues" evidence="10">
    <location>
        <begin position="1424"/>
        <end position="1439"/>
    </location>
</feature>
<feature type="compositionally biased region" description="Low complexity" evidence="10">
    <location>
        <begin position="2596"/>
        <end position="2606"/>
    </location>
</feature>
<feature type="compositionally biased region" description="Polar residues" evidence="10">
    <location>
        <begin position="1366"/>
        <end position="1375"/>
    </location>
</feature>
<dbReference type="GO" id="GO:0098982">
    <property type="term" value="C:GABA-ergic synapse"/>
    <property type="evidence" value="ECO:0007669"/>
    <property type="project" value="TreeGrafter"/>
</dbReference>
<feature type="compositionally biased region" description="Polar residues" evidence="10">
    <location>
        <begin position="1825"/>
        <end position="1836"/>
    </location>
</feature>